<evidence type="ECO:0000313" key="2">
    <source>
        <dbReference type="EMBL" id="KAJ8336856.1"/>
    </source>
</evidence>
<evidence type="ECO:0000313" key="3">
    <source>
        <dbReference type="Proteomes" id="UP001152622"/>
    </source>
</evidence>
<dbReference type="EMBL" id="JAINUF010000019">
    <property type="protein sequence ID" value="KAJ8336856.1"/>
    <property type="molecule type" value="Genomic_DNA"/>
</dbReference>
<feature type="region of interest" description="Disordered" evidence="1">
    <location>
        <begin position="71"/>
        <end position="148"/>
    </location>
</feature>
<organism evidence="2 3">
    <name type="scientific">Synaphobranchus kaupii</name>
    <name type="common">Kaup's arrowtooth eel</name>
    <dbReference type="NCBI Taxonomy" id="118154"/>
    <lineage>
        <taxon>Eukaryota</taxon>
        <taxon>Metazoa</taxon>
        <taxon>Chordata</taxon>
        <taxon>Craniata</taxon>
        <taxon>Vertebrata</taxon>
        <taxon>Euteleostomi</taxon>
        <taxon>Actinopterygii</taxon>
        <taxon>Neopterygii</taxon>
        <taxon>Teleostei</taxon>
        <taxon>Anguilliformes</taxon>
        <taxon>Synaphobranchidae</taxon>
        <taxon>Synaphobranchus</taxon>
    </lineage>
</organism>
<sequence>MAQNAVCGIAISGSPVTWDTRLTERRCENQRRPGRLRYLITVSNPRAVPPGSRGSRAYRLVGGALHREVAWGGTSRGQTGLHERRGFKTRQAQRRAGDFSSVPPRLSATTGKGSASWFQRGPFPPRSDPAPPLAGVGPSLDDDPPPPG</sequence>
<comment type="caution">
    <text evidence="2">The sequence shown here is derived from an EMBL/GenBank/DDBJ whole genome shotgun (WGS) entry which is preliminary data.</text>
</comment>
<proteinExistence type="predicted"/>
<dbReference type="Proteomes" id="UP001152622">
    <property type="component" value="Chromosome 19"/>
</dbReference>
<evidence type="ECO:0000256" key="1">
    <source>
        <dbReference type="SAM" id="MobiDB-lite"/>
    </source>
</evidence>
<protein>
    <submittedName>
        <fullName evidence="2">Uncharacterized protein</fullName>
    </submittedName>
</protein>
<feature type="compositionally biased region" description="Polar residues" evidence="1">
    <location>
        <begin position="107"/>
        <end position="117"/>
    </location>
</feature>
<dbReference type="AlphaFoldDB" id="A0A9Q1IEN9"/>
<gene>
    <name evidence="2" type="ORF">SKAU_G00380760</name>
</gene>
<feature type="compositionally biased region" description="Pro residues" evidence="1">
    <location>
        <begin position="122"/>
        <end position="132"/>
    </location>
</feature>
<name>A0A9Q1IEN9_SYNKA</name>
<keyword evidence="3" id="KW-1185">Reference proteome</keyword>
<accession>A0A9Q1IEN9</accession>
<reference evidence="2" key="1">
    <citation type="journal article" date="2023" name="Science">
        <title>Genome structures resolve the early diversification of teleost fishes.</title>
        <authorList>
            <person name="Parey E."/>
            <person name="Louis A."/>
            <person name="Montfort J."/>
            <person name="Bouchez O."/>
            <person name="Roques C."/>
            <person name="Iampietro C."/>
            <person name="Lluch J."/>
            <person name="Castinel A."/>
            <person name="Donnadieu C."/>
            <person name="Desvignes T."/>
            <person name="Floi Bucao C."/>
            <person name="Jouanno E."/>
            <person name="Wen M."/>
            <person name="Mejri S."/>
            <person name="Dirks R."/>
            <person name="Jansen H."/>
            <person name="Henkel C."/>
            <person name="Chen W.J."/>
            <person name="Zahm M."/>
            <person name="Cabau C."/>
            <person name="Klopp C."/>
            <person name="Thompson A.W."/>
            <person name="Robinson-Rechavi M."/>
            <person name="Braasch I."/>
            <person name="Lecointre G."/>
            <person name="Bobe J."/>
            <person name="Postlethwait J.H."/>
            <person name="Berthelot C."/>
            <person name="Roest Crollius H."/>
            <person name="Guiguen Y."/>
        </authorList>
    </citation>
    <scope>NUCLEOTIDE SEQUENCE</scope>
    <source>
        <strain evidence="2">WJC10195</strain>
    </source>
</reference>